<dbReference type="NCBIfam" id="NF041654">
    <property type="entry name" value="GlcNAcase"/>
    <property type="match status" value="1"/>
</dbReference>
<dbReference type="Gene3D" id="1.20.58.460">
    <property type="entry name" value="Hyaluronidase post-catalytic domain-like"/>
    <property type="match status" value="1"/>
</dbReference>
<protein>
    <submittedName>
        <fullName evidence="5">O-GlcNAcase</fullName>
    </submittedName>
</protein>
<dbReference type="InterPro" id="IPR048162">
    <property type="entry name" value="O-GlcNAcase_BT_4395-like"/>
</dbReference>
<dbReference type="Pfam" id="PF18344">
    <property type="entry name" value="CBM32"/>
    <property type="match status" value="1"/>
</dbReference>
<name>A0A4Q0XFA3_9FLAO</name>
<dbReference type="Pfam" id="PF21809">
    <property type="entry name" value="Glyco_hydro_84_hel"/>
    <property type="match status" value="1"/>
</dbReference>
<dbReference type="Gene3D" id="2.60.40.1180">
    <property type="entry name" value="Golgi alpha-mannosidase II"/>
    <property type="match status" value="1"/>
</dbReference>
<dbReference type="PANTHER" id="PTHR13170">
    <property type="entry name" value="O-GLCNACASE"/>
    <property type="match status" value="1"/>
</dbReference>
<dbReference type="InterPro" id="IPR015882">
    <property type="entry name" value="HEX_bac_N"/>
</dbReference>
<dbReference type="InterPro" id="IPR011496">
    <property type="entry name" value="O-GlcNAcase_cat"/>
</dbReference>
<dbReference type="RefSeq" id="WP_129017494.1">
    <property type="nucleotide sequence ID" value="NZ_SDDZ01000005.1"/>
</dbReference>
<dbReference type="OrthoDB" id="9760892at2"/>
<reference evidence="5 6" key="1">
    <citation type="submission" date="2019-01" db="EMBL/GenBank/DDBJ databases">
        <title>Genome sequence of the Antarctic species Gelidibacter gilvus ACAM 158(T).</title>
        <authorList>
            <person name="Bowman J.P."/>
        </authorList>
    </citation>
    <scope>NUCLEOTIDE SEQUENCE [LARGE SCALE GENOMIC DNA]</scope>
    <source>
        <strain evidence="5 6">IC158</strain>
    </source>
</reference>
<dbReference type="Gene3D" id="3.20.20.80">
    <property type="entry name" value="Glycosidases"/>
    <property type="match status" value="1"/>
</dbReference>
<dbReference type="InterPro" id="IPR017853">
    <property type="entry name" value="GH"/>
</dbReference>
<dbReference type="InterPro" id="IPR013780">
    <property type="entry name" value="Glyco_hydro_b"/>
</dbReference>
<evidence type="ECO:0000256" key="3">
    <source>
        <dbReference type="PROSITE-ProRule" id="PRU01353"/>
    </source>
</evidence>
<gene>
    <name evidence="5" type="ORF">ESZ48_10795</name>
</gene>
<evidence type="ECO:0000259" key="4">
    <source>
        <dbReference type="PROSITE" id="PS52009"/>
    </source>
</evidence>
<dbReference type="Proteomes" id="UP000289792">
    <property type="component" value="Unassembled WGS sequence"/>
</dbReference>
<proteinExistence type="inferred from homology"/>
<dbReference type="Pfam" id="PF02838">
    <property type="entry name" value="Glyco_hydro_20b"/>
    <property type="match status" value="1"/>
</dbReference>
<dbReference type="PANTHER" id="PTHR13170:SF16">
    <property type="entry name" value="PROTEIN O-GLCNACASE"/>
    <property type="match status" value="1"/>
</dbReference>
<dbReference type="SUPFAM" id="SSF140657">
    <property type="entry name" value="Hyaluronidase post-catalytic domain-like"/>
    <property type="match status" value="1"/>
</dbReference>
<dbReference type="AlphaFoldDB" id="A0A4Q0XFA3"/>
<dbReference type="GO" id="GO:0015929">
    <property type="term" value="F:hexosaminidase activity"/>
    <property type="evidence" value="ECO:0007669"/>
    <property type="project" value="UniProtKB-ARBA"/>
</dbReference>
<dbReference type="InterPro" id="IPR051822">
    <property type="entry name" value="Glycosyl_Hydrolase_84"/>
</dbReference>
<evidence type="ECO:0000256" key="1">
    <source>
        <dbReference type="ARBA" id="ARBA00022801"/>
    </source>
</evidence>
<dbReference type="SUPFAM" id="SSF55545">
    <property type="entry name" value="beta-N-acetylhexosaminidase-like domain"/>
    <property type="match status" value="1"/>
</dbReference>
<keyword evidence="1 3" id="KW-0378">Hydrolase</keyword>
<dbReference type="SUPFAM" id="SSF51445">
    <property type="entry name" value="(Trans)glycosidases"/>
    <property type="match status" value="1"/>
</dbReference>
<evidence type="ECO:0000313" key="5">
    <source>
        <dbReference type="EMBL" id="RXJ49926.1"/>
    </source>
</evidence>
<dbReference type="GO" id="GO:0005975">
    <property type="term" value="P:carbohydrate metabolic process"/>
    <property type="evidence" value="ECO:0007669"/>
    <property type="project" value="UniProtKB-ARBA"/>
</dbReference>
<feature type="active site" description="Proton donor" evidence="3">
    <location>
        <position position="284"/>
    </location>
</feature>
<dbReference type="EMBL" id="SDDZ01000005">
    <property type="protein sequence ID" value="RXJ49926.1"/>
    <property type="molecule type" value="Genomic_DNA"/>
</dbReference>
<evidence type="ECO:0000313" key="6">
    <source>
        <dbReference type="Proteomes" id="UP000289792"/>
    </source>
</evidence>
<dbReference type="Gene3D" id="3.30.379.10">
    <property type="entry name" value="Chitobiase/beta-hexosaminidase domain 2-like"/>
    <property type="match status" value="1"/>
</dbReference>
<dbReference type="Pfam" id="PF07555">
    <property type="entry name" value="NAGidase"/>
    <property type="match status" value="1"/>
</dbReference>
<accession>A0A4Q0XFA3</accession>
<feature type="domain" description="GH84" evidence="4">
    <location>
        <begin position="169"/>
        <end position="436"/>
    </location>
</feature>
<sequence>MILRTILIPNKNVIKTQKLTANTILMKASLSGLFLLMCFFGFAQNLAINPTPQQTVISNYIETPTHFKLQLKNVDLATQNLLSGFFNEGNTSNKGFTITIGDINDRFHRKFLRKVPQNAEGYFINSSNKKITVIGRDARGTFYGVKTLLALLASDKFPQGEIIDYPDVVARGVVEGFYGTPWSFDHRIRQIDFYGQNKLNTYIYGPKDDPYHSSPNWRKPYPEDEATQLKKLIDRAAQNHVDFVWAIHPGKDIQWNDEDRTALLHKFELMYDLGIRSYAVFFDDISGEGTNPKQQADLLNYLHKAFVKVKDDVKPLIMCPTEYNKGWSKPEGGYLETLGKELEPSIRIMWTGNTVVSDIDQETMDWINSKIQRKAFIWWNFPVSDYVRNHLLLGPTYGNAKDIADDVSGFVANPMEHAEASKIAIYGVADYAWNMTAYQSEKNWLEALKVVMPESYKALEIFARHNSDLGPNGHKYRRDESVSFAPKATVFLQKLEANQQIDNLEAIQNEFQSMVEASYILLNSTDNPVLLDEIRPWVKQFQLLGQSGLAMLHMYKALEDKQTERFERSYQALKAMKAQMYAIDRTENQNPYQPGVKTGTLVVSPLIDKGFAHVVNAYNDTFDKNLEVESNYNPHQLFTNVEQLKNQQITLRDRTLALNPPLEILRFEPQSYFGFELQKIEHVKNIAYKLSPSTVYEQISLEVSNDGAEWTALKTEVKDDAVKATVNSEIKFIRLVNTSSEMSEAKLEHFTVML</sequence>
<dbReference type="GO" id="GO:1901135">
    <property type="term" value="P:carbohydrate derivative metabolic process"/>
    <property type="evidence" value="ECO:0007669"/>
    <property type="project" value="UniProtKB-ARBA"/>
</dbReference>
<dbReference type="InterPro" id="IPR029018">
    <property type="entry name" value="Hex-like_dom2"/>
</dbReference>
<dbReference type="InterPro" id="IPR049478">
    <property type="entry name" value="BT_4395-like_hel"/>
</dbReference>
<keyword evidence="6" id="KW-1185">Reference proteome</keyword>
<dbReference type="PROSITE" id="PS52009">
    <property type="entry name" value="GH84"/>
    <property type="match status" value="1"/>
</dbReference>
<evidence type="ECO:0000256" key="2">
    <source>
        <dbReference type="ARBA" id="ARBA00023295"/>
    </source>
</evidence>
<organism evidence="5 6">
    <name type="scientific">Gelidibacter gilvus</name>
    <dbReference type="NCBI Taxonomy" id="59602"/>
    <lineage>
        <taxon>Bacteria</taxon>
        <taxon>Pseudomonadati</taxon>
        <taxon>Bacteroidota</taxon>
        <taxon>Flavobacteriia</taxon>
        <taxon>Flavobacteriales</taxon>
        <taxon>Flavobacteriaceae</taxon>
        <taxon>Gelidibacter</taxon>
    </lineage>
</organism>
<comment type="similarity">
    <text evidence="3">Belongs to the glycosyl hydrolase 84 family.</text>
</comment>
<keyword evidence="2 3" id="KW-0326">Glycosidase</keyword>
<comment type="caution">
    <text evidence="5">The sequence shown here is derived from an EMBL/GenBank/DDBJ whole genome shotgun (WGS) entry which is preliminary data.</text>
</comment>